<evidence type="ECO:0000313" key="2">
    <source>
        <dbReference type="Proteomes" id="UP000017246"/>
    </source>
</evidence>
<proteinExistence type="predicted"/>
<protein>
    <submittedName>
        <fullName evidence="1">Expressed protein</fullName>
    </submittedName>
</protein>
<reference evidence="1" key="2">
    <citation type="submission" date="2015-11" db="EMBL/GenBank/DDBJ databases">
        <authorList>
            <person name="Zhang Y."/>
            <person name="Guo Z."/>
        </authorList>
    </citation>
    <scope>NUCLEOTIDE SEQUENCE</scope>
</reference>
<dbReference type="AlphaFoldDB" id="A0A068YBP8"/>
<accession>A0A068YBP8</accession>
<gene>
    <name evidence="1" type="ORF">EmuJ_000964900</name>
</gene>
<sequence length="71" mass="8357">MGTVFGGKENVLANTRVYRQLNSLFTFVFSRHPKSNANGISEAEDEITETRDFRNAKFPEMYTHWRNRFLL</sequence>
<organism evidence="1 2">
    <name type="scientific">Echinococcus multilocularis</name>
    <name type="common">Fox tapeworm</name>
    <dbReference type="NCBI Taxonomy" id="6211"/>
    <lineage>
        <taxon>Eukaryota</taxon>
        <taxon>Metazoa</taxon>
        <taxon>Spiralia</taxon>
        <taxon>Lophotrochozoa</taxon>
        <taxon>Platyhelminthes</taxon>
        <taxon>Cestoda</taxon>
        <taxon>Eucestoda</taxon>
        <taxon>Cyclophyllidea</taxon>
        <taxon>Taeniidae</taxon>
        <taxon>Echinococcus</taxon>
    </lineage>
</organism>
<reference evidence="1" key="1">
    <citation type="journal article" date="2013" name="Nature">
        <title>The genomes of four tapeworm species reveal adaptations to parasitism.</title>
        <authorList>
            <person name="Tsai I.J."/>
            <person name="Zarowiecki M."/>
            <person name="Holroyd N."/>
            <person name="Garciarrubio A."/>
            <person name="Sanchez-Flores A."/>
            <person name="Brooks K.L."/>
            <person name="Tracey A."/>
            <person name="Bobes R.J."/>
            <person name="Fragoso G."/>
            <person name="Sciutto E."/>
            <person name="Aslett M."/>
            <person name="Beasley H."/>
            <person name="Bennett H.M."/>
            <person name="Cai J."/>
            <person name="Camicia F."/>
            <person name="Clark R."/>
            <person name="Cucher M."/>
            <person name="De Silva N."/>
            <person name="Day T.A."/>
            <person name="Deplazes P."/>
            <person name="Estrada K."/>
            <person name="Fernandez C."/>
            <person name="Holland P.W."/>
            <person name="Hou J."/>
            <person name="Hu S."/>
            <person name="Huckvale T."/>
            <person name="Hung S.S."/>
            <person name="Kamenetzky L."/>
            <person name="Keane J.A."/>
            <person name="Kiss F."/>
            <person name="Koziol U."/>
            <person name="Lambert O."/>
            <person name="Liu K."/>
            <person name="Luo X."/>
            <person name="Luo Y."/>
            <person name="Macchiaroli N."/>
            <person name="Nichol S."/>
            <person name="Paps J."/>
            <person name="Parkinson J."/>
            <person name="Pouchkina-Stantcheva N."/>
            <person name="Riddiford N."/>
            <person name="Rosenzvit M."/>
            <person name="Salinas G."/>
            <person name="Wasmuth J.D."/>
            <person name="Zamanian M."/>
            <person name="Zheng Y."/>
            <person name="Cai X."/>
            <person name="Soberon X."/>
            <person name="Olson P.D."/>
            <person name="Laclette J.P."/>
            <person name="Brehm K."/>
            <person name="Berriman M."/>
            <person name="Garciarrubio A."/>
            <person name="Bobes R.J."/>
            <person name="Fragoso G."/>
            <person name="Sanchez-Flores A."/>
            <person name="Estrada K."/>
            <person name="Cevallos M.A."/>
            <person name="Morett E."/>
            <person name="Gonzalez V."/>
            <person name="Portillo T."/>
            <person name="Ochoa-Leyva A."/>
            <person name="Jose M.V."/>
            <person name="Sciutto E."/>
            <person name="Landa A."/>
            <person name="Jimenez L."/>
            <person name="Valdes V."/>
            <person name="Carrero J.C."/>
            <person name="Larralde C."/>
            <person name="Morales-Montor J."/>
            <person name="Limon-Lason J."/>
            <person name="Soberon X."/>
            <person name="Laclette J.P."/>
        </authorList>
    </citation>
    <scope>NUCLEOTIDE SEQUENCE [LARGE SCALE GENOMIC DNA]</scope>
</reference>
<keyword evidence="2" id="KW-1185">Reference proteome</keyword>
<evidence type="ECO:0000313" key="1">
    <source>
        <dbReference type="EMBL" id="CDS41957.1"/>
    </source>
</evidence>
<name>A0A068YBP8_ECHMU</name>
<dbReference type="EMBL" id="LN902842">
    <property type="protein sequence ID" value="CDS41957.1"/>
    <property type="molecule type" value="Genomic_DNA"/>
</dbReference>
<dbReference type="Proteomes" id="UP000017246">
    <property type="component" value="Unassembled WGS sequence"/>
</dbReference>